<feature type="transmembrane region" description="Helical" evidence="8">
    <location>
        <begin position="12"/>
        <end position="34"/>
    </location>
</feature>
<keyword evidence="6 8" id="KW-1133">Transmembrane helix</keyword>
<evidence type="ECO:0000256" key="8">
    <source>
        <dbReference type="SAM" id="Phobius"/>
    </source>
</evidence>
<gene>
    <name evidence="9" type="ORF">C7R92_15180</name>
</gene>
<keyword evidence="4" id="KW-0309">Germination</keyword>
<keyword evidence="7 8" id="KW-0472">Membrane</keyword>
<dbReference type="Pfam" id="PF03845">
    <property type="entry name" value="Spore_permease"/>
    <property type="match status" value="1"/>
</dbReference>
<organism evidence="9 10">
    <name type="scientific">Brevibacillus porteri</name>
    <dbReference type="NCBI Taxonomy" id="2126350"/>
    <lineage>
        <taxon>Bacteria</taxon>
        <taxon>Bacillati</taxon>
        <taxon>Bacillota</taxon>
        <taxon>Bacilli</taxon>
        <taxon>Bacillales</taxon>
        <taxon>Paenibacillaceae</taxon>
        <taxon>Brevibacillus</taxon>
    </lineage>
</organism>
<feature type="transmembrane region" description="Helical" evidence="8">
    <location>
        <begin position="273"/>
        <end position="292"/>
    </location>
</feature>
<feature type="transmembrane region" description="Helical" evidence="8">
    <location>
        <begin position="118"/>
        <end position="140"/>
    </location>
</feature>
<feature type="transmembrane region" description="Helical" evidence="8">
    <location>
        <begin position="46"/>
        <end position="65"/>
    </location>
</feature>
<feature type="transmembrane region" description="Helical" evidence="8">
    <location>
        <begin position="336"/>
        <end position="358"/>
    </location>
</feature>
<comment type="caution">
    <text evidence="9">The sequence shown here is derived from an EMBL/GenBank/DDBJ whole genome shotgun (WGS) entry which is preliminary data.</text>
</comment>
<evidence type="ECO:0000256" key="2">
    <source>
        <dbReference type="ARBA" id="ARBA00007998"/>
    </source>
</evidence>
<evidence type="ECO:0000256" key="1">
    <source>
        <dbReference type="ARBA" id="ARBA00004141"/>
    </source>
</evidence>
<feature type="transmembrane region" description="Helical" evidence="8">
    <location>
        <begin position="189"/>
        <end position="212"/>
    </location>
</feature>
<dbReference type="GeneID" id="95751446"/>
<keyword evidence="5 8" id="KW-0812">Transmembrane</keyword>
<keyword evidence="3" id="KW-0813">Transport</keyword>
<comment type="subcellular location">
    <subcellularLocation>
        <location evidence="1">Membrane</location>
        <topology evidence="1">Multi-pass membrane protein</topology>
    </subcellularLocation>
</comment>
<dbReference type="Gene3D" id="1.20.1740.10">
    <property type="entry name" value="Amino acid/polyamine transporter I"/>
    <property type="match status" value="1"/>
</dbReference>
<comment type="similarity">
    <text evidence="2">Belongs to the amino acid-polyamine-organocation (APC) superfamily. Spore germination protein (SGP) (TC 2.A.3.9) family.</text>
</comment>
<dbReference type="EMBL" id="PXZO01000027">
    <property type="protein sequence ID" value="PSK09380.1"/>
    <property type="molecule type" value="Genomic_DNA"/>
</dbReference>
<feature type="transmembrane region" description="Helical" evidence="8">
    <location>
        <begin position="86"/>
        <end position="112"/>
    </location>
</feature>
<dbReference type="PANTHER" id="PTHR34975:SF2">
    <property type="entry name" value="SPORE GERMINATION PROTEIN A2"/>
    <property type="match status" value="1"/>
</dbReference>
<feature type="transmembrane region" description="Helical" evidence="8">
    <location>
        <begin position="224"/>
        <end position="244"/>
    </location>
</feature>
<dbReference type="InterPro" id="IPR004761">
    <property type="entry name" value="Spore_GerAB"/>
</dbReference>
<dbReference type="RefSeq" id="WP_106834827.1">
    <property type="nucleotide sequence ID" value="NZ_JARMEW010000001.1"/>
</dbReference>
<dbReference type="PANTHER" id="PTHR34975">
    <property type="entry name" value="SPORE GERMINATION PROTEIN A2"/>
    <property type="match status" value="1"/>
</dbReference>
<proteinExistence type="inferred from homology"/>
<dbReference type="NCBIfam" id="TIGR00912">
    <property type="entry name" value="2A0309"/>
    <property type="match status" value="1"/>
</dbReference>
<name>A0ABX5FS78_9BACL</name>
<reference evidence="9 10" key="1">
    <citation type="submission" date="2018-03" db="EMBL/GenBank/DDBJ databases">
        <title>Brevisbacillus phylogenomics.</title>
        <authorList>
            <person name="Dunlap C."/>
        </authorList>
    </citation>
    <scope>NUCLEOTIDE SEQUENCE [LARGE SCALE GENOMIC DNA]</scope>
    <source>
        <strain evidence="9 10">NRRL B-41110</strain>
    </source>
</reference>
<evidence type="ECO:0000256" key="7">
    <source>
        <dbReference type="ARBA" id="ARBA00023136"/>
    </source>
</evidence>
<dbReference type="Proteomes" id="UP000241645">
    <property type="component" value="Unassembled WGS sequence"/>
</dbReference>
<protein>
    <submittedName>
        <fullName evidence="9">Spore gernimation protein</fullName>
    </submittedName>
</protein>
<evidence type="ECO:0000313" key="9">
    <source>
        <dbReference type="EMBL" id="PSK09380.1"/>
    </source>
</evidence>
<accession>A0ABX5FS78</accession>
<feature type="transmembrane region" description="Helical" evidence="8">
    <location>
        <begin position="304"/>
        <end position="324"/>
    </location>
</feature>
<evidence type="ECO:0000256" key="5">
    <source>
        <dbReference type="ARBA" id="ARBA00022692"/>
    </source>
</evidence>
<sequence length="374" mass="42936">MKINLNVTKSNTISAFLAGVLVHGTQVGMGVLGFQRIIAKEAGHDAWISVILAGLITHVTVWIIIKTLQKYPSADLYGIQEDVYGRWLGTGISLLYLTYFFISAGVILRNYIEVVQTWVFPNLPTWILSGIILFLVYYTIVGGIRVVAGYTFFSIAVTIWLLCDLYFPLQYAHWEYLFPIMDSSLENLFNGMLAMSLTSVGFEVIYVVYPFVENKDRVNKSTQWAVLVTYLAYLLIMLVSLVFFSQGQLMRTIWATLNLHKMVYLPVLERFELVVISLWLIVILPNIMLYLWCSARGLKRLFGFNLRTSLNWIMPLIYITSLTVFTRLEMNMINDWYGTTSMYVAFLYPYFLYIMVLLKQRTQPAKSTSKGESA</sequence>
<keyword evidence="10" id="KW-1185">Reference proteome</keyword>
<evidence type="ECO:0000256" key="6">
    <source>
        <dbReference type="ARBA" id="ARBA00022989"/>
    </source>
</evidence>
<evidence type="ECO:0000256" key="3">
    <source>
        <dbReference type="ARBA" id="ARBA00022448"/>
    </source>
</evidence>
<evidence type="ECO:0000313" key="10">
    <source>
        <dbReference type="Proteomes" id="UP000241645"/>
    </source>
</evidence>
<feature type="transmembrane region" description="Helical" evidence="8">
    <location>
        <begin position="147"/>
        <end position="169"/>
    </location>
</feature>
<evidence type="ECO:0000256" key="4">
    <source>
        <dbReference type="ARBA" id="ARBA00022544"/>
    </source>
</evidence>